<feature type="compositionally biased region" description="Polar residues" evidence="1">
    <location>
        <begin position="733"/>
        <end position="744"/>
    </location>
</feature>
<feature type="region of interest" description="Disordered" evidence="1">
    <location>
        <begin position="442"/>
        <end position="462"/>
    </location>
</feature>
<name>A0AAJ7JHJ3_9HYME</name>
<feature type="compositionally biased region" description="Polar residues" evidence="1">
    <location>
        <begin position="764"/>
        <end position="773"/>
    </location>
</feature>
<evidence type="ECO:0000313" key="2">
    <source>
        <dbReference type="Proteomes" id="UP000694925"/>
    </source>
</evidence>
<feature type="compositionally biased region" description="Polar residues" evidence="1">
    <location>
        <begin position="397"/>
        <end position="411"/>
    </location>
</feature>
<dbReference type="KEGG" id="ccal:108633079"/>
<gene>
    <name evidence="3" type="primary">LOC108633079</name>
</gene>
<feature type="compositionally biased region" description="Basic residues" evidence="1">
    <location>
        <begin position="386"/>
        <end position="396"/>
    </location>
</feature>
<reference evidence="3" key="1">
    <citation type="submission" date="2025-08" db="UniProtKB">
        <authorList>
            <consortium name="RefSeq"/>
        </authorList>
    </citation>
    <scope>IDENTIFICATION</scope>
    <source>
        <tissue evidence="3">Whole body</tissue>
    </source>
</reference>
<dbReference type="AlphaFoldDB" id="A0AAJ7JHJ3"/>
<feature type="compositionally biased region" description="Basic and acidic residues" evidence="1">
    <location>
        <begin position="485"/>
        <end position="494"/>
    </location>
</feature>
<dbReference type="GeneID" id="108633079"/>
<dbReference type="RefSeq" id="XP_017893551.1">
    <property type="nucleotide sequence ID" value="XM_018038062.2"/>
</dbReference>
<feature type="region of interest" description="Disordered" evidence="1">
    <location>
        <begin position="696"/>
        <end position="778"/>
    </location>
</feature>
<feature type="compositionally biased region" description="Basic and acidic residues" evidence="1">
    <location>
        <begin position="879"/>
        <end position="901"/>
    </location>
</feature>
<feature type="region of interest" description="Disordered" evidence="1">
    <location>
        <begin position="980"/>
        <end position="1003"/>
    </location>
</feature>
<feature type="region of interest" description="Disordered" evidence="1">
    <location>
        <begin position="879"/>
        <end position="906"/>
    </location>
</feature>
<feature type="region of interest" description="Disordered" evidence="1">
    <location>
        <begin position="485"/>
        <end position="548"/>
    </location>
</feature>
<feature type="compositionally biased region" description="Polar residues" evidence="1">
    <location>
        <begin position="525"/>
        <end position="548"/>
    </location>
</feature>
<evidence type="ECO:0000313" key="3">
    <source>
        <dbReference type="RefSeq" id="XP_017893551.1"/>
    </source>
</evidence>
<accession>A0AAJ7JHJ3</accession>
<feature type="region of interest" description="Disordered" evidence="1">
    <location>
        <begin position="385"/>
        <end position="411"/>
    </location>
</feature>
<keyword evidence="2" id="KW-1185">Reference proteome</keyword>
<feature type="region of interest" description="Disordered" evidence="1">
    <location>
        <begin position="105"/>
        <end position="141"/>
    </location>
</feature>
<feature type="compositionally biased region" description="Basic and acidic residues" evidence="1">
    <location>
        <begin position="701"/>
        <end position="723"/>
    </location>
</feature>
<protein>
    <submittedName>
        <fullName evidence="3">Uncharacterized protein</fullName>
    </submittedName>
</protein>
<feature type="compositionally biased region" description="Polar residues" evidence="1">
    <location>
        <begin position="980"/>
        <end position="997"/>
    </location>
</feature>
<dbReference type="Proteomes" id="UP000694925">
    <property type="component" value="Unplaced"/>
</dbReference>
<organism evidence="2 3">
    <name type="scientific">Ceratina calcarata</name>
    <dbReference type="NCBI Taxonomy" id="156304"/>
    <lineage>
        <taxon>Eukaryota</taxon>
        <taxon>Metazoa</taxon>
        <taxon>Ecdysozoa</taxon>
        <taxon>Arthropoda</taxon>
        <taxon>Hexapoda</taxon>
        <taxon>Insecta</taxon>
        <taxon>Pterygota</taxon>
        <taxon>Neoptera</taxon>
        <taxon>Endopterygota</taxon>
        <taxon>Hymenoptera</taxon>
        <taxon>Apocrita</taxon>
        <taxon>Aculeata</taxon>
        <taxon>Apoidea</taxon>
        <taxon>Anthophila</taxon>
        <taxon>Apidae</taxon>
        <taxon>Ceratina</taxon>
        <taxon>Zadontomerus</taxon>
    </lineage>
</organism>
<evidence type="ECO:0000256" key="1">
    <source>
        <dbReference type="SAM" id="MobiDB-lite"/>
    </source>
</evidence>
<feature type="compositionally biased region" description="Basic residues" evidence="1">
    <location>
        <begin position="504"/>
        <end position="520"/>
    </location>
</feature>
<proteinExistence type="predicted"/>
<sequence>MISETSYDKIENSVLSQSYNGSIKRIVGLKSNLIKIPPKLIEERRNFWHNFFNKHLENTSEEYSIHDLMFESSTNTRVYKPLSHIQHWIDTGYFPYNKKQFNMDEDTQSDSCSVSEPENCFKSPQHVGKEKASEQPNYNDNFSSSSVDTTAYILSNANITKKAETIAIVEGAKSNAVVQSQNIQSTNMMPGNMYENIPNRACEQTNKNIIFNDNNDNYKQSCMEASQSVLTQSNDVEKNINQIETNLDADVSQSTLSNDDGDDALSKSYYNNLIYKRLAQTFNSPYRKYNTERNSLNISFTCYTQNATPPSKLIKNGHRKKLYTGRDSPVDLVNMSSCNRNSLSKARHSSHPALDFGYKLPNNHKVKKLSRIRCFSLFNNSSHLFKQPRRRKKKPTSKITPIAPTNSSKTDTVTVNNNSINNSAVDKRVRRNFLQDLDTSFSTDVSNENKSKSTTHLGKTNGSKELTNLIPVVCLMRVSEDEIKRRTRSNRETVDSLSTTTLSRIHRRNNYGKRKRKRTGKQQTLNRKTLSISTGTNSSQSYKNSNNATANLNPVVCLKRLSESDIQKYKGVANKESNIDNFQSTVHIERLSVSNITKYESIKDREVLRKDVSSETTKSQNVDMITNKLSRYNKSLNLPIPALNVINVRTEDSSSDSSTILFYKCGKTEHSKCRLSNDSLISETDFEPNVIQPSTKRIRRTRSDRIEQKNSKVTDEELIEAGRSRRSKKSKTDATNQTTVNDSEGISRMKTGNKHRSQPGLDVINNSINSHGYNTRRRKSEELRNINNSNDLLLMKDMKQIKNSLIAPGRHEMICKSSSSSSSSSSNSVDVINKNNYKEISHNLFSSDEDAFVQLVRCPEDIGKMELKQRYKILTQEFNKSEEPQDNNDLHTMHESPDNKSHSKFVTKSSIRTENNFVSTKRKRFSKRSSNLPAKDNCGEEFEKEGTMNNSKQKVLLLLNTSGSQNKSKTTRLRFQTRLFQSDSESSYMSHRSSNKSLLGDEE</sequence>